<feature type="chain" id="PRO_5025097734" description="Carbonic anhydrase" evidence="9">
    <location>
        <begin position="26"/>
        <end position="367"/>
    </location>
</feature>
<evidence type="ECO:0000256" key="2">
    <source>
        <dbReference type="ARBA" id="ARBA00010718"/>
    </source>
</evidence>
<evidence type="ECO:0000313" key="11">
    <source>
        <dbReference type="EMBL" id="EFX88180.1"/>
    </source>
</evidence>
<gene>
    <name evidence="11" type="primary">CAA6H</name>
    <name evidence="11" type="ORF">DAPPUDRAFT_442478</name>
</gene>
<dbReference type="eggNOG" id="KOG0382">
    <property type="taxonomic scope" value="Eukaryota"/>
</dbReference>
<dbReference type="FunFam" id="3.10.200.10:FF:000003">
    <property type="entry name" value="Carbonic anhydrase 12"/>
    <property type="match status" value="1"/>
</dbReference>
<evidence type="ECO:0000256" key="5">
    <source>
        <dbReference type="ARBA" id="ARBA00022833"/>
    </source>
</evidence>
<dbReference type="HOGENOM" id="CLU_039326_2_0_1"/>
<comment type="catalytic activity">
    <reaction evidence="8 9">
        <text>hydrogencarbonate + H(+) = CO2 + H2O</text>
        <dbReference type="Rhea" id="RHEA:10748"/>
        <dbReference type="ChEBI" id="CHEBI:15377"/>
        <dbReference type="ChEBI" id="CHEBI:15378"/>
        <dbReference type="ChEBI" id="CHEBI:16526"/>
        <dbReference type="ChEBI" id="CHEBI:17544"/>
        <dbReference type="EC" id="4.2.1.1"/>
    </reaction>
</comment>
<keyword evidence="5 9" id="KW-0862">Zinc</keyword>
<dbReference type="InterPro" id="IPR001148">
    <property type="entry name" value="CA_dom"/>
</dbReference>
<comment type="similarity">
    <text evidence="2 9">Belongs to the alpha-carbonic anhydrase family.</text>
</comment>
<comment type="function">
    <text evidence="1 9">Reversible hydration of carbon dioxide.</text>
</comment>
<dbReference type="GO" id="GO:0008270">
    <property type="term" value="F:zinc ion binding"/>
    <property type="evidence" value="ECO:0007669"/>
    <property type="project" value="UniProtKB-UniRule"/>
</dbReference>
<proteinExistence type="inferred from homology"/>
<dbReference type="KEGG" id="dpx:DAPPUDRAFT_442478"/>
<keyword evidence="4 9" id="KW-0479">Metal-binding</keyword>
<evidence type="ECO:0000256" key="8">
    <source>
        <dbReference type="ARBA" id="ARBA00048348"/>
    </source>
</evidence>
<dbReference type="Gene3D" id="3.10.200.10">
    <property type="entry name" value="Alpha carbonic anhydrase"/>
    <property type="match status" value="1"/>
</dbReference>
<dbReference type="FunCoup" id="E9FXY0">
    <property type="interactions" value="67"/>
</dbReference>
<dbReference type="PANTHER" id="PTHR18952">
    <property type="entry name" value="CARBONIC ANHYDRASE"/>
    <property type="match status" value="1"/>
</dbReference>
<comment type="cofactor">
    <cofactor evidence="9">
        <name>Zn(2+)</name>
        <dbReference type="ChEBI" id="CHEBI:29105"/>
    </cofactor>
</comment>
<dbReference type="OrthoDB" id="429145at2759"/>
<feature type="domain" description="Alpha-carbonic anhydrase" evidence="10">
    <location>
        <begin position="63"/>
        <end position="315"/>
    </location>
</feature>
<feature type="signal peptide" evidence="9">
    <location>
        <begin position="1"/>
        <end position="25"/>
    </location>
</feature>
<keyword evidence="12" id="KW-1185">Reference proteome</keyword>
<dbReference type="InterPro" id="IPR023561">
    <property type="entry name" value="Carbonic_anhydrase_a-class"/>
</dbReference>
<dbReference type="Pfam" id="PF00194">
    <property type="entry name" value="Carb_anhydrase"/>
    <property type="match status" value="1"/>
</dbReference>
<evidence type="ECO:0000256" key="1">
    <source>
        <dbReference type="ARBA" id="ARBA00002904"/>
    </source>
</evidence>
<evidence type="ECO:0000256" key="6">
    <source>
        <dbReference type="ARBA" id="ARBA00023180"/>
    </source>
</evidence>
<dbReference type="PANTHER" id="PTHR18952:SF265">
    <property type="entry name" value="CARBONIC ANHYDRASE"/>
    <property type="match status" value="1"/>
</dbReference>
<evidence type="ECO:0000256" key="9">
    <source>
        <dbReference type="RuleBase" id="RU367011"/>
    </source>
</evidence>
<dbReference type="PROSITE" id="PS51144">
    <property type="entry name" value="ALPHA_CA_2"/>
    <property type="match status" value="1"/>
</dbReference>
<sequence length="367" mass="42108">MIFKISQLIQIFVVSFLLFVELVNGRPFAYHYNLIDSSHHEIDMNVKVESAPDDNIKSGSESLPWNYEDSDNWNKVFDSCNGRYQSPINIDPSKAIKKSSPNLVFGNYDHSWPMNITNDGHTVILDLSTNGKIPFIRGGGLPDEFNFAQLHFHWGGDSGRGSEHLIQSKRFSGELHFVHYNSKYGSFAKATKHKDGVAVLAIFMEIGPTDNNALSHIVGQFGEILKVGQTTRLQTPILLRDLLPVNVQNFYKYTGSLTTPSCQEVVSWTVFESPIVVSEHQLNQFRQLFDKKGRSLYDNYRPIQEDHGRIITYHSGNEIHSEPLQSWEQNILDFFKSSQFDSEQFFKWRPFSHFDKLTNPLEIPNWS</sequence>
<evidence type="ECO:0000259" key="10">
    <source>
        <dbReference type="PROSITE" id="PS51144"/>
    </source>
</evidence>
<accession>E9FXY0</accession>
<name>E9FXY0_DAPPU</name>
<keyword evidence="7 9" id="KW-0456">Lyase</keyword>
<evidence type="ECO:0000256" key="7">
    <source>
        <dbReference type="ARBA" id="ARBA00023239"/>
    </source>
</evidence>
<evidence type="ECO:0000256" key="3">
    <source>
        <dbReference type="ARBA" id="ARBA00012925"/>
    </source>
</evidence>
<dbReference type="InterPro" id="IPR018338">
    <property type="entry name" value="Carbonic_anhydrase_a-class_CS"/>
</dbReference>
<dbReference type="AlphaFoldDB" id="E9FXY0"/>
<dbReference type="STRING" id="6669.E9FXY0"/>
<dbReference type="EMBL" id="GL732526">
    <property type="protein sequence ID" value="EFX88180.1"/>
    <property type="molecule type" value="Genomic_DNA"/>
</dbReference>
<evidence type="ECO:0000256" key="4">
    <source>
        <dbReference type="ARBA" id="ARBA00022723"/>
    </source>
</evidence>
<dbReference type="PROSITE" id="PS00162">
    <property type="entry name" value="ALPHA_CA_1"/>
    <property type="match status" value="1"/>
</dbReference>
<reference evidence="11 12" key="1">
    <citation type="journal article" date="2011" name="Science">
        <title>The ecoresponsive genome of Daphnia pulex.</title>
        <authorList>
            <person name="Colbourne J.K."/>
            <person name="Pfrender M.E."/>
            <person name="Gilbert D."/>
            <person name="Thomas W.K."/>
            <person name="Tucker A."/>
            <person name="Oakley T.H."/>
            <person name="Tokishita S."/>
            <person name="Aerts A."/>
            <person name="Arnold G.J."/>
            <person name="Basu M.K."/>
            <person name="Bauer D.J."/>
            <person name="Caceres C.E."/>
            <person name="Carmel L."/>
            <person name="Casola C."/>
            <person name="Choi J.H."/>
            <person name="Detter J.C."/>
            <person name="Dong Q."/>
            <person name="Dusheyko S."/>
            <person name="Eads B.D."/>
            <person name="Frohlich T."/>
            <person name="Geiler-Samerotte K.A."/>
            <person name="Gerlach D."/>
            <person name="Hatcher P."/>
            <person name="Jogdeo S."/>
            <person name="Krijgsveld J."/>
            <person name="Kriventseva E.V."/>
            <person name="Kultz D."/>
            <person name="Laforsch C."/>
            <person name="Lindquist E."/>
            <person name="Lopez J."/>
            <person name="Manak J.R."/>
            <person name="Muller J."/>
            <person name="Pangilinan J."/>
            <person name="Patwardhan R.P."/>
            <person name="Pitluck S."/>
            <person name="Pritham E.J."/>
            <person name="Rechtsteiner A."/>
            <person name="Rho M."/>
            <person name="Rogozin I.B."/>
            <person name="Sakarya O."/>
            <person name="Salamov A."/>
            <person name="Schaack S."/>
            <person name="Shapiro H."/>
            <person name="Shiga Y."/>
            <person name="Skalitzky C."/>
            <person name="Smith Z."/>
            <person name="Souvorov A."/>
            <person name="Sung W."/>
            <person name="Tang Z."/>
            <person name="Tsuchiya D."/>
            <person name="Tu H."/>
            <person name="Vos H."/>
            <person name="Wang M."/>
            <person name="Wolf Y.I."/>
            <person name="Yamagata H."/>
            <person name="Yamada T."/>
            <person name="Ye Y."/>
            <person name="Shaw J.R."/>
            <person name="Andrews J."/>
            <person name="Crease T.J."/>
            <person name="Tang H."/>
            <person name="Lucas S.M."/>
            <person name="Robertson H.M."/>
            <person name="Bork P."/>
            <person name="Koonin E.V."/>
            <person name="Zdobnov E.M."/>
            <person name="Grigoriev I.V."/>
            <person name="Lynch M."/>
            <person name="Boore J.L."/>
        </authorList>
    </citation>
    <scope>NUCLEOTIDE SEQUENCE [LARGE SCALE GENOMIC DNA]</scope>
</reference>
<protein>
    <recommendedName>
        <fullName evidence="3 9">Carbonic anhydrase</fullName>
        <ecNumber evidence="3 9">4.2.1.1</ecNumber>
    </recommendedName>
</protein>
<dbReference type="EC" id="4.2.1.1" evidence="3 9"/>
<dbReference type="Proteomes" id="UP000000305">
    <property type="component" value="Unassembled WGS sequence"/>
</dbReference>
<dbReference type="InParanoid" id="E9FXY0"/>
<dbReference type="GO" id="GO:0004089">
    <property type="term" value="F:carbonate dehydratase activity"/>
    <property type="evidence" value="ECO:0000318"/>
    <property type="project" value="GO_Central"/>
</dbReference>
<evidence type="ECO:0000313" key="12">
    <source>
        <dbReference type="Proteomes" id="UP000000305"/>
    </source>
</evidence>
<organism evidence="11 12">
    <name type="scientific">Daphnia pulex</name>
    <name type="common">Water flea</name>
    <dbReference type="NCBI Taxonomy" id="6669"/>
    <lineage>
        <taxon>Eukaryota</taxon>
        <taxon>Metazoa</taxon>
        <taxon>Ecdysozoa</taxon>
        <taxon>Arthropoda</taxon>
        <taxon>Crustacea</taxon>
        <taxon>Branchiopoda</taxon>
        <taxon>Diplostraca</taxon>
        <taxon>Cladocera</taxon>
        <taxon>Anomopoda</taxon>
        <taxon>Daphniidae</taxon>
        <taxon>Daphnia</taxon>
    </lineage>
</organism>
<keyword evidence="9" id="KW-0732">Signal</keyword>
<dbReference type="CDD" id="cd00326">
    <property type="entry name" value="alpha_CA"/>
    <property type="match status" value="1"/>
</dbReference>
<dbReference type="InterPro" id="IPR036398">
    <property type="entry name" value="CA_dom_sf"/>
</dbReference>
<dbReference type="SUPFAM" id="SSF51069">
    <property type="entry name" value="Carbonic anhydrase"/>
    <property type="match status" value="1"/>
</dbReference>
<keyword evidence="6" id="KW-0325">Glycoprotein</keyword>
<dbReference type="SMART" id="SM01057">
    <property type="entry name" value="Carb_anhydrase"/>
    <property type="match status" value="1"/>
</dbReference>
<dbReference type="GO" id="GO:0005886">
    <property type="term" value="C:plasma membrane"/>
    <property type="evidence" value="ECO:0000318"/>
    <property type="project" value="GO_Central"/>
</dbReference>